<keyword evidence="3 7" id="KW-0812">Transmembrane</keyword>
<gene>
    <name evidence="9" type="ORF">NCTC7807_04057</name>
</gene>
<dbReference type="Proteomes" id="UP000254150">
    <property type="component" value="Unassembled WGS sequence"/>
</dbReference>
<feature type="compositionally biased region" description="Low complexity" evidence="6">
    <location>
        <begin position="32"/>
        <end position="44"/>
    </location>
</feature>
<dbReference type="EMBL" id="UHID01000007">
    <property type="protein sequence ID" value="SUP59993.1"/>
    <property type="molecule type" value="Genomic_DNA"/>
</dbReference>
<evidence type="ECO:0000259" key="8">
    <source>
        <dbReference type="Pfam" id="PF05231"/>
    </source>
</evidence>
<evidence type="ECO:0000256" key="2">
    <source>
        <dbReference type="ARBA" id="ARBA00022475"/>
    </source>
</evidence>
<dbReference type="PANTHER" id="PTHR45530">
    <property type="entry name" value="SENSORY TRANSDUCTION HISTIDINE KINASE"/>
    <property type="match status" value="1"/>
</dbReference>
<dbReference type="Pfam" id="PF05231">
    <property type="entry name" value="MASE1"/>
    <property type="match status" value="1"/>
</dbReference>
<dbReference type="PANTHER" id="PTHR45530:SF3">
    <property type="entry name" value="TWO-COMPONENT SYSTEM NARL FAMILY SENSOR HISTIDINE KINASE BARA"/>
    <property type="match status" value="1"/>
</dbReference>
<evidence type="ECO:0000256" key="1">
    <source>
        <dbReference type="ARBA" id="ARBA00004651"/>
    </source>
</evidence>
<accession>A0A380P458</accession>
<dbReference type="InterPro" id="IPR007895">
    <property type="entry name" value="MASE1"/>
</dbReference>
<feature type="domain" description="MASE1" evidence="8">
    <location>
        <begin position="100"/>
        <end position="372"/>
    </location>
</feature>
<evidence type="ECO:0000256" key="4">
    <source>
        <dbReference type="ARBA" id="ARBA00022989"/>
    </source>
</evidence>
<keyword evidence="2" id="KW-1003">Cell membrane</keyword>
<protein>
    <submittedName>
        <fullName evidence="9">Integral membrane protein</fullName>
    </submittedName>
</protein>
<feature type="region of interest" description="Disordered" evidence="6">
    <location>
        <begin position="393"/>
        <end position="432"/>
    </location>
</feature>
<comment type="subcellular location">
    <subcellularLocation>
        <location evidence="1">Cell membrane</location>
        <topology evidence="1">Multi-pass membrane protein</topology>
    </subcellularLocation>
</comment>
<feature type="transmembrane region" description="Helical" evidence="7">
    <location>
        <begin position="164"/>
        <end position="186"/>
    </location>
</feature>
<dbReference type="GO" id="GO:0005886">
    <property type="term" value="C:plasma membrane"/>
    <property type="evidence" value="ECO:0007669"/>
    <property type="project" value="UniProtKB-SubCell"/>
</dbReference>
<feature type="transmembrane region" description="Helical" evidence="7">
    <location>
        <begin position="313"/>
        <end position="332"/>
    </location>
</feature>
<feature type="transmembrane region" description="Helical" evidence="7">
    <location>
        <begin position="92"/>
        <end position="109"/>
    </location>
</feature>
<evidence type="ECO:0000256" key="7">
    <source>
        <dbReference type="SAM" id="Phobius"/>
    </source>
</evidence>
<evidence type="ECO:0000256" key="5">
    <source>
        <dbReference type="ARBA" id="ARBA00023136"/>
    </source>
</evidence>
<feature type="compositionally biased region" description="Gly residues" evidence="6">
    <location>
        <begin position="419"/>
        <end position="432"/>
    </location>
</feature>
<keyword evidence="4 7" id="KW-1133">Transmembrane helix</keyword>
<evidence type="ECO:0000256" key="3">
    <source>
        <dbReference type="ARBA" id="ARBA00022692"/>
    </source>
</evidence>
<keyword evidence="5 7" id="KW-0472">Membrane</keyword>
<feature type="compositionally biased region" description="Basic and acidic residues" evidence="6">
    <location>
        <begin position="400"/>
        <end position="418"/>
    </location>
</feature>
<feature type="transmembrane region" description="Helical" evidence="7">
    <location>
        <begin position="129"/>
        <end position="157"/>
    </location>
</feature>
<dbReference type="RefSeq" id="WP_100453441.1">
    <property type="nucleotide sequence ID" value="NZ_UHID01000007.1"/>
</dbReference>
<reference evidence="9 10" key="1">
    <citation type="submission" date="2018-06" db="EMBL/GenBank/DDBJ databases">
        <authorList>
            <consortium name="Pathogen Informatics"/>
            <person name="Doyle S."/>
        </authorList>
    </citation>
    <scope>NUCLEOTIDE SEQUENCE [LARGE SCALE GENOMIC DNA]</scope>
    <source>
        <strain evidence="9 10">NCTC7807</strain>
    </source>
</reference>
<evidence type="ECO:0000313" key="10">
    <source>
        <dbReference type="Proteomes" id="UP000254150"/>
    </source>
</evidence>
<evidence type="ECO:0000256" key="6">
    <source>
        <dbReference type="SAM" id="MobiDB-lite"/>
    </source>
</evidence>
<feature type="transmembrane region" description="Helical" evidence="7">
    <location>
        <begin position="201"/>
        <end position="226"/>
    </location>
</feature>
<sequence length="432" mass="44971">MTRGPDAPRRWWHLARPRDRGPAGPGAGGPPGAHEPAPPEEAAPSGVTVRSAPPGGAPPEGTGSWRAGLSLEQLRRTGAGGGGRPAEPPVRALRLVTLILAVGLAYYGAGRLGLLRQVVVEGAVVTPLWLPSGVALAALFAFGPRIAPGITLGMLAVTSTISPVSTFSVVMAVGNTLAPLLSWYLLRLAGFRPSLERLRDGLALVFLGALGGMTVSAAVGTGTLLATGEIPWTHVWPVWAAWWAGDALGVLVVVPVLVVLIRPRLPRDVLGWVELTGLFAVTAAFTLVAIYSPLDLLFLVFPLLVWAALRFELTGSAPAALIVSVLAVTAAARQEGPFAGRTMGEVMLNLQAFNVSVALTGLLLSSLVTERRHVRERIEDACRELAEVVDTLAPSASRPRTREAEGSREAGTRREEGGRGGGGRPGAGWGAG</sequence>
<organism evidence="9 10">
    <name type="scientific">Streptomyces griseus</name>
    <dbReference type="NCBI Taxonomy" id="1911"/>
    <lineage>
        <taxon>Bacteria</taxon>
        <taxon>Bacillati</taxon>
        <taxon>Actinomycetota</taxon>
        <taxon>Actinomycetes</taxon>
        <taxon>Kitasatosporales</taxon>
        <taxon>Streptomycetaceae</taxon>
        <taxon>Streptomyces</taxon>
    </lineage>
</organism>
<evidence type="ECO:0000313" key="9">
    <source>
        <dbReference type="EMBL" id="SUP59993.1"/>
    </source>
</evidence>
<dbReference type="AlphaFoldDB" id="A0A380P458"/>
<feature type="region of interest" description="Disordered" evidence="6">
    <location>
        <begin position="1"/>
        <end position="65"/>
    </location>
</feature>
<dbReference type="GeneID" id="95068829"/>
<feature type="transmembrane region" description="Helical" evidence="7">
    <location>
        <begin position="238"/>
        <end position="261"/>
    </location>
</feature>
<name>A0A380P458_STRGR</name>
<proteinExistence type="predicted"/>